<evidence type="ECO:0000313" key="2">
    <source>
        <dbReference type="EMBL" id="TLQ05872.1"/>
    </source>
</evidence>
<organism evidence="2 3">
    <name type="scientific">Marinilactibacillus psychrotolerans</name>
    <dbReference type="NCBI Taxonomy" id="191770"/>
    <lineage>
        <taxon>Bacteria</taxon>
        <taxon>Bacillati</taxon>
        <taxon>Bacillota</taxon>
        <taxon>Bacilli</taxon>
        <taxon>Lactobacillales</taxon>
        <taxon>Carnobacteriaceae</taxon>
        <taxon>Marinilactibacillus</taxon>
    </lineage>
</organism>
<dbReference type="EMBL" id="VBTE01000047">
    <property type="protein sequence ID" value="TLQ05872.1"/>
    <property type="molecule type" value="Genomic_DNA"/>
</dbReference>
<feature type="domain" description="Zinc-ribbon" evidence="1">
    <location>
        <begin position="16"/>
        <end position="38"/>
    </location>
</feature>
<dbReference type="AlphaFoldDB" id="A0A5R9BZU6"/>
<reference evidence="2 3" key="1">
    <citation type="submission" date="2019-05" db="EMBL/GenBank/DDBJ databases">
        <title>The metagenome of a microbial culture collection derived from dairy environment covers the genomic content of the human microbiome.</title>
        <authorList>
            <person name="Roder T."/>
            <person name="Wuthrich D."/>
            <person name="Sattari Z."/>
            <person name="Von Ah U."/>
            <person name="Bar C."/>
            <person name="Ronchi F."/>
            <person name="Macpherson A.J."/>
            <person name="Ganal-Vonarburg S.C."/>
            <person name="Bruggmann R."/>
            <person name="Vergeres G."/>
        </authorList>
    </citation>
    <scope>NUCLEOTIDE SEQUENCE [LARGE SCALE GENOMIC DNA]</scope>
    <source>
        <strain evidence="2 3">FAM 24235</strain>
    </source>
</reference>
<protein>
    <submittedName>
        <fullName evidence="2">Zinc-ribbon domain-containing protein</fullName>
    </submittedName>
</protein>
<evidence type="ECO:0000313" key="3">
    <source>
        <dbReference type="Proteomes" id="UP000307201"/>
    </source>
</evidence>
<evidence type="ECO:0000259" key="1">
    <source>
        <dbReference type="Pfam" id="PF13240"/>
    </source>
</evidence>
<dbReference type="InterPro" id="IPR026870">
    <property type="entry name" value="Zinc_ribbon_dom"/>
</dbReference>
<comment type="caution">
    <text evidence="2">The sequence shown here is derived from an EMBL/GenBank/DDBJ whole genome shotgun (WGS) entry which is preliminary data.</text>
</comment>
<dbReference type="Proteomes" id="UP000307201">
    <property type="component" value="Unassembled WGS sequence"/>
</dbReference>
<proteinExistence type="predicted"/>
<gene>
    <name evidence="2" type="ORF">FEZ48_11845</name>
</gene>
<dbReference type="OrthoDB" id="1682769at2"/>
<sequence length="44" mass="5120">MDCRMIKATRRTEMKFCKNCREKLEDSQKFCENCGAKVTNSGVE</sequence>
<dbReference type="Pfam" id="PF13240">
    <property type="entry name" value="Zn_Ribbon_1"/>
    <property type="match status" value="1"/>
</dbReference>
<accession>A0A5R9BZU6</accession>
<name>A0A5R9BZU6_9LACT</name>